<proteinExistence type="predicted"/>
<evidence type="ECO:0000256" key="1">
    <source>
        <dbReference type="SAM" id="Phobius"/>
    </source>
</evidence>
<keyword evidence="1" id="KW-0812">Transmembrane</keyword>
<dbReference type="PANTHER" id="PTHR33525:SF3">
    <property type="entry name" value="RIBONUCLEASE Y"/>
    <property type="match status" value="1"/>
</dbReference>
<dbReference type="OrthoDB" id="9803824at2"/>
<gene>
    <name evidence="3" type="ORF">C7443_10871</name>
</gene>
<keyword evidence="4" id="KW-1185">Reference proteome</keyword>
<name>A0A317MT91_9GAMM</name>
<dbReference type="InterPro" id="IPR013976">
    <property type="entry name" value="HDOD"/>
</dbReference>
<evidence type="ECO:0000313" key="3">
    <source>
        <dbReference type="EMBL" id="PWV60142.1"/>
    </source>
</evidence>
<evidence type="ECO:0000313" key="4">
    <source>
        <dbReference type="Proteomes" id="UP000246569"/>
    </source>
</evidence>
<dbReference type="Gene3D" id="1.10.3210.10">
    <property type="entry name" value="Hypothetical protein af1432"/>
    <property type="match status" value="1"/>
</dbReference>
<evidence type="ECO:0000259" key="2">
    <source>
        <dbReference type="PROSITE" id="PS51833"/>
    </source>
</evidence>
<feature type="domain" description="HDOD" evidence="2">
    <location>
        <begin position="15"/>
        <end position="206"/>
    </location>
</feature>
<dbReference type="PROSITE" id="PS51833">
    <property type="entry name" value="HDOD"/>
    <property type="match status" value="1"/>
</dbReference>
<feature type="transmembrane region" description="Helical" evidence="1">
    <location>
        <begin position="74"/>
        <end position="96"/>
    </location>
</feature>
<keyword evidence="1" id="KW-0472">Membrane</keyword>
<dbReference type="Pfam" id="PF08668">
    <property type="entry name" value="HDOD"/>
    <property type="match status" value="1"/>
</dbReference>
<protein>
    <submittedName>
        <fullName evidence="3">HD-like signal output (HDOD) protein</fullName>
    </submittedName>
</protein>
<dbReference type="PANTHER" id="PTHR33525">
    <property type="match status" value="1"/>
</dbReference>
<organism evidence="3 4">
    <name type="scientific">Plasticicumulans acidivorans</name>
    <dbReference type="NCBI Taxonomy" id="886464"/>
    <lineage>
        <taxon>Bacteria</taxon>
        <taxon>Pseudomonadati</taxon>
        <taxon>Pseudomonadota</taxon>
        <taxon>Gammaproteobacteria</taxon>
        <taxon>Candidatus Competibacteraceae</taxon>
        <taxon>Plasticicumulans</taxon>
    </lineage>
</organism>
<keyword evidence="1" id="KW-1133">Transmembrane helix</keyword>
<accession>A0A317MT91</accession>
<dbReference type="SUPFAM" id="SSF109604">
    <property type="entry name" value="HD-domain/PDEase-like"/>
    <property type="match status" value="1"/>
</dbReference>
<comment type="caution">
    <text evidence="3">The sequence shown here is derived from an EMBL/GenBank/DDBJ whole genome shotgun (WGS) entry which is preliminary data.</text>
</comment>
<dbReference type="InterPro" id="IPR052340">
    <property type="entry name" value="RNase_Y/CdgJ"/>
</dbReference>
<dbReference type="EMBL" id="QGTJ01000008">
    <property type="protein sequence ID" value="PWV60142.1"/>
    <property type="molecule type" value="Genomic_DNA"/>
</dbReference>
<sequence>MDKSLENRLRDAFVLTSLPGAAMRIIDIARDPDAEPDELIGVVTLDPALTARVLKVANSALYARSRRVTNLSQALVVMGMRGIINIALGFSFHGLLHGINGGGGQFWRRSVLAALAGREIAQRVALHLIEDVFIAALLQDIGILALEQAEPGLYATLPPVEPAHDQRVALEHARLQLDHAEVGGWLLSRWNLPNGIVEAVRYSHEPRGRAGSAPIVAACVAVAGKVADIWLQSERDRATAGALDALKRWLHGDAELLSSIIAGVDACVLGVQDLFDIERFTAEELEAVQTQARELLELRIAEEVATPKDQPGGD</sequence>
<dbReference type="RefSeq" id="WP_110019251.1">
    <property type="nucleotide sequence ID" value="NZ_QGTJ01000008.1"/>
</dbReference>
<dbReference type="Proteomes" id="UP000246569">
    <property type="component" value="Unassembled WGS sequence"/>
</dbReference>
<dbReference type="AlphaFoldDB" id="A0A317MT91"/>
<reference evidence="3 4" key="1">
    <citation type="submission" date="2018-05" db="EMBL/GenBank/DDBJ databases">
        <title>Genomic Encyclopedia of Type Strains, Phase IV (KMG-IV): sequencing the most valuable type-strain genomes for metagenomic binning, comparative biology and taxonomic classification.</title>
        <authorList>
            <person name="Goeker M."/>
        </authorList>
    </citation>
    <scope>NUCLEOTIDE SEQUENCE [LARGE SCALE GENOMIC DNA]</scope>
    <source>
        <strain evidence="3 4">DSM 23606</strain>
    </source>
</reference>